<keyword evidence="4" id="KW-1185">Reference proteome</keyword>
<evidence type="ECO:0000313" key="4">
    <source>
        <dbReference type="Proteomes" id="UP001163046"/>
    </source>
</evidence>
<organism evidence="3 4">
    <name type="scientific">Desmophyllum pertusum</name>
    <dbReference type="NCBI Taxonomy" id="174260"/>
    <lineage>
        <taxon>Eukaryota</taxon>
        <taxon>Metazoa</taxon>
        <taxon>Cnidaria</taxon>
        <taxon>Anthozoa</taxon>
        <taxon>Hexacorallia</taxon>
        <taxon>Scleractinia</taxon>
        <taxon>Caryophylliina</taxon>
        <taxon>Caryophylliidae</taxon>
        <taxon>Desmophyllum</taxon>
    </lineage>
</organism>
<dbReference type="EC" id="1.14.17.1" evidence="3"/>
<name>A0A9W9YYD7_9CNID</name>
<dbReference type="InterPro" id="IPR000945">
    <property type="entry name" value="DBH-like"/>
</dbReference>
<dbReference type="Gene3D" id="2.60.120.310">
    <property type="entry name" value="Copper type II, ascorbate-dependent monooxygenase, N-terminal domain"/>
    <property type="match status" value="1"/>
</dbReference>
<feature type="compositionally biased region" description="Basic and acidic residues" evidence="1">
    <location>
        <begin position="7"/>
        <end position="19"/>
    </location>
</feature>
<sequence length="170" mass="19881">MNNEVDPEQRKFDTCDPRDRKIKRTPRPEDDIKKHTYKGSRSILLLNNLDKKQVNETGWKEFIIQNKNVTIPKKHTTYWCSLIKVPEFKSKHHIKMFEPYVQKGNEGVVHHLLIYECHGKYNESHYGLGSIVTNTPNMPFEECYSSSVVAAWAIGGEVGRHWTIVHMLFI</sequence>
<dbReference type="GO" id="GO:0004500">
    <property type="term" value="F:dopamine beta-monooxygenase activity"/>
    <property type="evidence" value="ECO:0007669"/>
    <property type="project" value="UniProtKB-EC"/>
</dbReference>
<dbReference type="InterPro" id="IPR000323">
    <property type="entry name" value="Cu2_ascorb_mOase_N"/>
</dbReference>
<reference evidence="3" key="1">
    <citation type="submission" date="2023-01" db="EMBL/GenBank/DDBJ databases">
        <title>Genome assembly of the deep-sea coral Lophelia pertusa.</title>
        <authorList>
            <person name="Herrera S."/>
            <person name="Cordes E."/>
        </authorList>
    </citation>
    <scope>NUCLEOTIDE SEQUENCE</scope>
    <source>
        <strain evidence="3">USNM1676648</strain>
        <tissue evidence="3">Polyp</tissue>
    </source>
</reference>
<gene>
    <name evidence="3" type="primary">MOXD1_11</name>
    <name evidence="3" type="ORF">OS493_023706</name>
</gene>
<dbReference type="PANTHER" id="PTHR10157:SF23">
    <property type="entry name" value="MOXD1 HOMOLOG 1"/>
    <property type="match status" value="1"/>
</dbReference>
<dbReference type="Pfam" id="PF01082">
    <property type="entry name" value="Cu2_monooxygen"/>
    <property type="match status" value="1"/>
</dbReference>
<dbReference type="PANTHER" id="PTHR10157">
    <property type="entry name" value="DOPAMINE BETA HYDROXYLASE RELATED"/>
    <property type="match status" value="1"/>
</dbReference>
<evidence type="ECO:0000256" key="1">
    <source>
        <dbReference type="SAM" id="MobiDB-lite"/>
    </source>
</evidence>
<dbReference type="AlphaFoldDB" id="A0A9W9YYD7"/>
<evidence type="ECO:0000313" key="3">
    <source>
        <dbReference type="EMBL" id="KAJ7371675.1"/>
    </source>
</evidence>
<dbReference type="GO" id="GO:0042421">
    <property type="term" value="P:norepinephrine biosynthetic process"/>
    <property type="evidence" value="ECO:0007669"/>
    <property type="project" value="TreeGrafter"/>
</dbReference>
<accession>A0A9W9YYD7</accession>
<feature type="domain" description="Copper type II ascorbate-dependent monooxygenase N-terminal" evidence="2">
    <location>
        <begin position="63"/>
        <end position="157"/>
    </location>
</feature>
<dbReference type="GO" id="GO:0042420">
    <property type="term" value="P:dopamine catabolic process"/>
    <property type="evidence" value="ECO:0007669"/>
    <property type="project" value="TreeGrafter"/>
</dbReference>
<feature type="region of interest" description="Disordered" evidence="1">
    <location>
        <begin position="1"/>
        <end position="34"/>
    </location>
</feature>
<dbReference type="InterPro" id="IPR008977">
    <property type="entry name" value="PHM/PNGase_F_dom_sf"/>
</dbReference>
<dbReference type="SUPFAM" id="SSF49742">
    <property type="entry name" value="PHM/PNGase F"/>
    <property type="match status" value="1"/>
</dbReference>
<dbReference type="InterPro" id="IPR036939">
    <property type="entry name" value="Cu2_ascorb_mOase_N_sf"/>
</dbReference>
<protein>
    <submittedName>
        <fullName evidence="3">DBH-like monooxygenase protein 1</fullName>
        <ecNumber evidence="3">1.14.17.1</ecNumber>
    </submittedName>
</protein>
<dbReference type="GO" id="GO:0030667">
    <property type="term" value="C:secretory granule membrane"/>
    <property type="evidence" value="ECO:0007669"/>
    <property type="project" value="TreeGrafter"/>
</dbReference>
<dbReference type="GO" id="GO:0005615">
    <property type="term" value="C:extracellular space"/>
    <property type="evidence" value="ECO:0007669"/>
    <property type="project" value="TreeGrafter"/>
</dbReference>
<proteinExistence type="predicted"/>
<keyword evidence="3" id="KW-0503">Monooxygenase</keyword>
<dbReference type="GO" id="GO:0005507">
    <property type="term" value="F:copper ion binding"/>
    <property type="evidence" value="ECO:0007669"/>
    <property type="project" value="InterPro"/>
</dbReference>
<dbReference type="EMBL" id="MU826843">
    <property type="protein sequence ID" value="KAJ7371675.1"/>
    <property type="molecule type" value="Genomic_DNA"/>
</dbReference>
<dbReference type="OrthoDB" id="10003276at2759"/>
<evidence type="ECO:0000259" key="2">
    <source>
        <dbReference type="Pfam" id="PF01082"/>
    </source>
</evidence>
<dbReference type="Proteomes" id="UP001163046">
    <property type="component" value="Unassembled WGS sequence"/>
</dbReference>
<keyword evidence="3" id="KW-0560">Oxidoreductase</keyword>
<dbReference type="GO" id="GO:0006589">
    <property type="term" value="P:octopamine biosynthetic process"/>
    <property type="evidence" value="ECO:0007669"/>
    <property type="project" value="TreeGrafter"/>
</dbReference>
<comment type="caution">
    <text evidence="3">The sequence shown here is derived from an EMBL/GenBank/DDBJ whole genome shotgun (WGS) entry which is preliminary data.</text>
</comment>